<accession>A0ABD2D2Q0</accession>
<name>A0ABD2D2Q0_VESMC</name>
<keyword evidence="2" id="KW-1185">Reference proteome</keyword>
<dbReference type="Proteomes" id="UP001607303">
    <property type="component" value="Unassembled WGS sequence"/>
</dbReference>
<organism evidence="1 2">
    <name type="scientific">Vespula maculifrons</name>
    <name type="common">Eastern yellow jacket</name>
    <name type="synonym">Wasp</name>
    <dbReference type="NCBI Taxonomy" id="7453"/>
    <lineage>
        <taxon>Eukaryota</taxon>
        <taxon>Metazoa</taxon>
        <taxon>Ecdysozoa</taxon>
        <taxon>Arthropoda</taxon>
        <taxon>Hexapoda</taxon>
        <taxon>Insecta</taxon>
        <taxon>Pterygota</taxon>
        <taxon>Neoptera</taxon>
        <taxon>Endopterygota</taxon>
        <taxon>Hymenoptera</taxon>
        <taxon>Apocrita</taxon>
        <taxon>Aculeata</taxon>
        <taxon>Vespoidea</taxon>
        <taxon>Vespidae</taxon>
        <taxon>Vespinae</taxon>
        <taxon>Vespula</taxon>
    </lineage>
</organism>
<dbReference type="EMBL" id="JAYRBN010000002">
    <property type="protein sequence ID" value="KAL2751665.1"/>
    <property type="molecule type" value="Genomic_DNA"/>
</dbReference>
<feature type="non-terminal residue" evidence="1">
    <location>
        <position position="1"/>
    </location>
</feature>
<evidence type="ECO:0000313" key="1">
    <source>
        <dbReference type="EMBL" id="KAL2751665.1"/>
    </source>
</evidence>
<sequence>SQRISKQYIDFINEINMIELMLLNQVLQIYMDISFLHDIFFHIFSVITTCGITSTNRSNSTTMYGEKKCAALSGNSPNSDLTISENILVMVKIVRTVYYKISLARGGKGGARCGSGKEGYSNGGFDGGDDGCLTGGRGGGYIRDNTNFKTFGNIENRYSYVVLVLLYVYCQPKPECRLEPNYVLNSNSRSCINM</sequence>
<reference evidence="1 2" key="1">
    <citation type="journal article" date="2024" name="Ann. Entomol. Soc. Am.">
        <title>Genomic analyses of the southern and eastern yellowjacket wasps (Hymenoptera: Vespidae) reveal evolutionary signatures of social life.</title>
        <authorList>
            <person name="Catto M.A."/>
            <person name="Caine P.B."/>
            <person name="Orr S.E."/>
            <person name="Hunt B.G."/>
            <person name="Goodisman M.A.D."/>
        </authorList>
    </citation>
    <scope>NUCLEOTIDE SEQUENCE [LARGE SCALE GENOMIC DNA]</scope>
    <source>
        <strain evidence="1">232</strain>
        <tissue evidence="1">Head and thorax</tissue>
    </source>
</reference>
<protein>
    <submittedName>
        <fullName evidence="1">Uncharacterized protein</fullName>
    </submittedName>
</protein>
<evidence type="ECO:0000313" key="2">
    <source>
        <dbReference type="Proteomes" id="UP001607303"/>
    </source>
</evidence>
<comment type="caution">
    <text evidence="1">The sequence shown here is derived from an EMBL/GenBank/DDBJ whole genome shotgun (WGS) entry which is preliminary data.</text>
</comment>
<proteinExistence type="predicted"/>
<gene>
    <name evidence="1" type="ORF">V1477_000141</name>
</gene>
<dbReference type="AlphaFoldDB" id="A0ABD2D2Q0"/>